<dbReference type="RefSeq" id="WP_117718363.1">
    <property type="nucleotide sequence ID" value="NZ_QSTP01000001.1"/>
</dbReference>
<comment type="caution">
    <text evidence="1">The sequence shown here is derived from an EMBL/GenBank/DDBJ whole genome shotgun (WGS) entry which is preliminary data.</text>
</comment>
<protein>
    <submittedName>
        <fullName evidence="1">Uncharacterized protein</fullName>
    </submittedName>
</protein>
<dbReference type="Proteomes" id="UP000260758">
    <property type="component" value="Unassembled WGS sequence"/>
</dbReference>
<accession>A0A3E4YLF4</accession>
<organism evidence="1 2">
    <name type="scientific">Agathobacter rectalis</name>
    <dbReference type="NCBI Taxonomy" id="39491"/>
    <lineage>
        <taxon>Bacteria</taxon>
        <taxon>Bacillati</taxon>
        <taxon>Bacillota</taxon>
        <taxon>Clostridia</taxon>
        <taxon>Lachnospirales</taxon>
        <taxon>Lachnospiraceae</taxon>
        <taxon>Agathobacter</taxon>
    </lineage>
</organism>
<dbReference type="AlphaFoldDB" id="A0A3E4YLF4"/>
<name>A0A3E4YLF4_9FIRM</name>
<evidence type="ECO:0000313" key="2">
    <source>
        <dbReference type="Proteomes" id="UP000260758"/>
    </source>
</evidence>
<gene>
    <name evidence="1" type="ORF">DXB99_03505</name>
</gene>
<sequence>MTLKPMMCVTIDTLNLAELKIGHIYYMDLDTKFKATMNNTEYAMFYSDATGKHMIGNLITSHFTDKNIHRKAIIDDVIYITNTLINLKFEDNYPEYAESIYNKLAEIVEIVS</sequence>
<evidence type="ECO:0000313" key="1">
    <source>
        <dbReference type="EMBL" id="RGM75607.1"/>
    </source>
</evidence>
<dbReference type="EMBL" id="QSTP01000001">
    <property type="protein sequence ID" value="RGM75607.1"/>
    <property type="molecule type" value="Genomic_DNA"/>
</dbReference>
<proteinExistence type="predicted"/>
<reference evidence="1 2" key="1">
    <citation type="submission" date="2018-08" db="EMBL/GenBank/DDBJ databases">
        <title>A genome reference for cultivated species of the human gut microbiota.</title>
        <authorList>
            <person name="Zou Y."/>
            <person name="Xue W."/>
            <person name="Luo G."/>
        </authorList>
    </citation>
    <scope>NUCLEOTIDE SEQUENCE [LARGE SCALE GENOMIC DNA]</scope>
    <source>
        <strain evidence="1 2">OM07-13</strain>
    </source>
</reference>